<feature type="compositionally biased region" description="Polar residues" evidence="1">
    <location>
        <begin position="237"/>
        <end position="265"/>
    </location>
</feature>
<evidence type="ECO:0000313" key="5">
    <source>
        <dbReference type="Proteomes" id="UP000006727"/>
    </source>
</evidence>
<dbReference type="GeneID" id="112293926"/>
<feature type="domain" description="CCD97-like C-terminal" evidence="2">
    <location>
        <begin position="114"/>
        <end position="339"/>
    </location>
</feature>
<dbReference type="OrthoDB" id="333176at2759"/>
<dbReference type="RefSeq" id="XP_024399687.1">
    <property type="nucleotide sequence ID" value="XM_024543919.2"/>
</dbReference>
<evidence type="ECO:0000256" key="1">
    <source>
        <dbReference type="SAM" id="MobiDB-lite"/>
    </source>
</evidence>
<accession>A0A2K1J6Y2</accession>
<dbReference type="STRING" id="3218.A0A2K1J6Y2"/>
<name>A0A2K1J6Y2_PHYPA</name>
<organism evidence="3">
    <name type="scientific">Physcomitrium patens</name>
    <name type="common">Spreading-leaved earth moss</name>
    <name type="synonym">Physcomitrella patens</name>
    <dbReference type="NCBI Taxonomy" id="3218"/>
    <lineage>
        <taxon>Eukaryota</taxon>
        <taxon>Viridiplantae</taxon>
        <taxon>Streptophyta</taxon>
        <taxon>Embryophyta</taxon>
        <taxon>Bryophyta</taxon>
        <taxon>Bryophytina</taxon>
        <taxon>Bryopsida</taxon>
        <taxon>Funariidae</taxon>
        <taxon>Funariales</taxon>
        <taxon>Funariaceae</taxon>
        <taxon>Physcomitrium</taxon>
    </lineage>
</organism>
<reference evidence="4" key="3">
    <citation type="submission" date="2020-12" db="UniProtKB">
        <authorList>
            <consortium name="EnsemblPlants"/>
        </authorList>
    </citation>
    <scope>IDENTIFICATION</scope>
</reference>
<protein>
    <recommendedName>
        <fullName evidence="2">CCD97-like C-terminal domain-containing protein</fullName>
    </recommendedName>
</protein>
<dbReference type="PANTHER" id="PTHR31840">
    <property type="entry name" value="COILED-COIL DOMAIN-CONTAINING PROTEIN 97"/>
    <property type="match status" value="1"/>
</dbReference>
<dbReference type="EnsemblPlants" id="Pp3c16_2730V3.2">
    <property type="protein sequence ID" value="Pp3c16_2730V3.2"/>
    <property type="gene ID" value="Pp3c16_2730"/>
</dbReference>
<dbReference type="AlphaFoldDB" id="A0A2K1J6Y2"/>
<sequence>MGREYVKSPEMGGDGIDMICERLSRLPDLYLPHALATRAESVTQIERKDHLTSLLRRDAAVFLERYGKSLNSVELQEFEALQDDYEVNWHLKDLRSSMNPSAEDQRSRAAIVQNRRLAYMNRLVQDGQYFSEDSMRMRSPLIHYEHVGQFQDPAIRDPAVRPGERFSDTLIRRSEEAYIQERLREERVAAGIPVEEPVEETIEEDESDFEEEYDTESEDEEESPQRAQENVPDSRASHGTDSQGQISQDEFPGETSNEEAPQPSESMEAEETAPSSQYLSPAELGDKMEDLTRVMQEKFLSGMDSEYVDYERIDNDAALDDDWMPEITRDAEDKYFDED</sequence>
<evidence type="ECO:0000313" key="4">
    <source>
        <dbReference type="EnsemblPlants" id="Pp3c16_2730V3.1"/>
    </source>
</evidence>
<gene>
    <name evidence="4" type="primary">LOC112293926</name>
    <name evidence="3" type="ORF">PHYPA_020387</name>
</gene>
<dbReference type="Gramene" id="Pp3c16_2730V3.1">
    <property type="protein sequence ID" value="Pp3c16_2730V3.1"/>
    <property type="gene ID" value="Pp3c16_2730"/>
</dbReference>
<dbReference type="InterPro" id="IPR040233">
    <property type="entry name" value="CCD97-like_C"/>
</dbReference>
<dbReference type="FunCoup" id="A0A2K1J6Y2">
    <property type="interactions" value="3324"/>
</dbReference>
<dbReference type="EnsemblPlants" id="Pp3c16_2730V3.3">
    <property type="protein sequence ID" value="Pp3c16_2730V3.3"/>
    <property type="gene ID" value="Pp3c16_2730"/>
</dbReference>
<dbReference type="Gramene" id="Pp3c16_2730V3.3">
    <property type="protein sequence ID" value="Pp3c16_2730V3.3"/>
    <property type="gene ID" value="Pp3c16_2730"/>
</dbReference>
<evidence type="ECO:0000259" key="2">
    <source>
        <dbReference type="Pfam" id="PF09747"/>
    </source>
</evidence>
<keyword evidence="5" id="KW-1185">Reference proteome</keyword>
<proteinExistence type="predicted"/>
<dbReference type="PaxDb" id="3218-PP1S242_31V6.1"/>
<dbReference type="Gramene" id="Pp3c16_2730V3.2">
    <property type="protein sequence ID" value="Pp3c16_2730V3.2"/>
    <property type="gene ID" value="Pp3c16_2730"/>
</dbReference>
<dbReference type="RefSeq" id="XP_024399686.1">
    <property type="nucleotide sequence ID" value="XM_024543918.2"/>
</dbReference>
<dbReference type="EMBL" id="ABEU02000016">
    <property type="protein sequence ID" value="PNR37279.1"/>
    <property type="molecule type" value="Genomic_DNA"/>
</dbReference>
<feature type="region of interest" description="Disordered" evidence="1">
    <location>
        <begin position="190"/>
        <end position="289"/>
    </location>
</feature>
<dbReference type="Proteomes" id="UP000006727">
    <property type="component" value="Chromosome 16"/>
</dbReference>
<dbReference type="InterPro" id="IPR018613">
    <property type="entry name" value="Ccdc97-like"/>
</dbReference>
<dbReference type="KEGG" id="ppp:112293926"/>
<feature type="compositionally biased region" description="Acidic residues" evidence="1">
    <location>
        <begin position="196"/>
        <end position="222"/>
    </location>
</feature>
<dbReference type="OMA" id="LDVYMRH"/>
<dbReference type="PANTHER" id="PTHR31840:SF1">
    <property type="entry name" value="COILED-COIL DOMAIN-CONTAINING PROTEIN 97"/>
    <property type="match status" value="1"/>
</dbReference>
<reference evidence="3 5" key="1">
    <citation type="journal article" date="2008" name="Science">
        <title>The Physcomitrella genome reveals evolutionary insights into the conquest of land by plants.</title>
        <authorList>
            <person name="Rensing S."/>
            <person name="Lang D."/>
            <person name="Zimmer A."/>
            <person name="Terry A."/>
            <person name="Salamov A."/>
            <person name="Shapiro H."/>
            <person name="Nishiyama T."/>
            <person name="Perroud P.-F."/>
            <person name="Lindquist E."/>
            <person name="Kamisugi Y."/>
            <person name="Tanahashi T."/>
            <person name="Sakakibara K."/>
            <person name="Fujita T."/>
            <person name="Oishi K."/>
            <person name="Shin-I T."/>
            <person name="Kuroki Y."/>
            <person name="Toyoda A."/>
            <person name="Suzuki Y."/>
            <person name="Hashimoto A."/>
            <person name="Yamaguchi K."/>
            <person name="Sugano A."/>
            <person name="Kohara Y."/>
            <person name="Fujiyama A."/>
            <person name="Anterola A."/>
            <person name="Aoki S."/>
            <person name="Ashton N."/>
            <person name="Barbazuk W.B."/>
            <person name="Barker E."/>
            <person name="Bennetzen J."/>
            <person name="Bezanilla M."/>
            <person name="Blankenship R."/>
            <person name="Cho S.H."/>
            <person name="Dutcher S."/>
            <person name="Estelle M."/>
            <person name="Fawcett J.A."/>
            <person name="Gundlach H."/>
            <person name="Hanada K."/>
            <person name="Heyl A."/>
            <person name="Hicks K.A."/>
            <person name="Hugh J."/>
            <person name="Lohr M."/>
            <person name="Mayer K."/>
            <person name="Melkozernov A."/>
            <person name="Murata T."/>
            <person name="Nelson D."/>
            <person name="Pils B."/>
            <person name="Prigge M."/>
            <person name="Reiss B."/>
            <person name="Renner T."/>
            <person name="Rombauts S."/>
            <person name="Rushton P."/>
            <person name="Sanderfoot A."/>
            <person name="Schween G."/>
            <person name="Shiu S.-H."/>
            <person name="Stueber K."/>
            <person name="Theodoulou F.L."/>
            <person name="Tu H."/>
            <person name="Van de Peer Y."/>
            <person name="Verrier P.J."/>
            <person name="Waters E."/>
            <person name="Wood A."/>
            <person name="Yang L."/>
            <person name="Cove D."/>
            <person name="Cuming A."/>
            <person name="Hasebe M."/>
            <person name="Lucas S."/>
            <person name="Mishler D.B."/>
            <person name="Reski R."/>
            <person name="Grigoriev I."/>
            <person name="Quatrano R.S."/>
            <person name="Boore J.L."/>
        </authorList>
    </citation>
    <scope>NUCLEOTIDE SEQUENCE [LARGE SCALE GENOMIC DNA]</scope>
    <source>
        <strain evidence="4 5">cv. Gransden 2004</strain>
    </source>
</reference>
<evidence type="ECO:0000313" key="3">
    <source>
        <dbReference type="EMBL" id="PNR37279.1"/>
    </source>
</evidence>
<dbReference type="Pfam" id="PF09747">
    <property type="entry name" value="CCD97-like_C"/>
    <property type="match status" value="1"/>
</dbReference>
<reference evidence="3 5" key="2">
    <citation type="journal article" date="2018" name="Plant J.">
        <title>The Physcomitrella patens chromosome-scale assembly reveals moss genome structure and evolution.</title>
        <authorList>
            <person name="Lang D."/>
            <person name="Ullrich K.K."/>
            <person name="Murat F."/>
            <person name="Fuchs J."/>
            <person name="Jenkins J."/>
            <person name="Haas F.B."/>
            <person name="Piednoel M."/>
            <person name="Gundlach H."/>
            <person name="Van Bel M."/>
            <person name="Meyberg R."/>
            <person name="Vives C."/>
            <person name="Morata J."/>
            <person name="Symeonidi A."/>
            <person name="Hiss M."/>
            <person name="Muchero W."/>
            <person name="Kamisugi Y."/>
            <person name="Saleh O."/>
            <person name="Blanc G."/>
            <person name="Decker E.L."/>
            <person name="van Gessel N."/>
            <person name="Grimwood J."/>
            <person name="Hayes R.D."/>
            <person name="Graham S.W."/>
            <person name="Gunter L.E."/>
            <person name="McDaniel S.F."/>
            <person name="Hoernstein S.N.W."/>
            <person name="Larsson A."/>
            <person name="Li F.W."/>
            <person name="Perroud P.F."/>
            <person name="Phillips J."/>
            <person name="Ranjan P."/>
            <person name="Rokshar D.S."/>
            <person name="Rothfels C.J."/>
            <person name="Schneider L."/>
            <person name="Shu S."/>
            <person name="Stevenson D.W."/>
            <person name="Thummler F."/>
            <person name="Tillich M."/>
            <person name="Villarreal Aguilar J.C."/>
            <person name="Widiez T."/>
            <person name="Wong G.K."/>
            <person name="Wymore A."/>
            <person name="Zhang Y."/>
            <person name="Zimmer A.D."/>
            <person name="Quatrano R.S."/>
            <person name="Mayer K.F.X."/>
            <person name="Goodstein D."/>
            <person name="Casacuberta J.M."/>
            <person name="Vandepoele K."/>
            <person name="Reski R."/>
            <person name="Cuming A.C."/>
            <person name="Tuskan G.A."/>
            <person name="Maumus F."/>
            <person name="Salse J."/>
            <person name="Schmutz J."/>
            <person name="Rensing S.A."/>
        </authorList>
    </citation>
    <scope>NUCLEOTIDE SEQUENCE [LARGE SCALE GENOMIC DNA]</scope>
    <source>
        <strain evidence="4 5">cv. Gransden 2004</strain>
    </source>
</reference>
<dbReference type="EnsemblPlants" id="Pp3c16_2730V3.1">
    <property type="protein sequence ID" value="Pp3c16_2730V3.1"/>
    <property type="gene ID" value="Pp3c16_2730"/>
</dbReference>